<accession>A0ABY9Y7M4</accession>
<dbReference type="CDD" id="cd10443">
    <property type="entry name" value="GIY-YIG_HE_Tlr8p_PBC-V_like"/>
    <property type="match status" value="1"/>
</dbReference>
<keyword evidence="3" id="KW-0238">DNA-binding</keyword>
<proteinExistence type="predicted"/>
<feature type="domain" description="GIY-YIG" evidence="1">
    <location>
        <begin position="10"/>
        <end position="89"/>
    </location>
</feature>
<dbReference type="RefSeq" id="WP_415863837.1">
    <property type="nucleotide sequence ID" value="NZ_CP134536.1"/>
</dbReference>
<feature type="domain" description="Nuclease-associated modular DNA-binding 1" evidence="2">
    <location>
        <begin position="104"/>
        <end position="139"/>
    </location>
</feature>
<dbReference type="SUPFAM" id="SSF82771">
    <property type="entry name" value="GIY-YIG endonuclease"/>
    <property type="match status" value="1"/>
</dbReference>
<name>A0ABY9Y7M4_9FLAO</name>
<evidence type="ECO:0000313" key="4">
    <source>
        <dbReference type="Proteomes" id="UP001303407"/>
    </source>
</evidence>
<dbReference type="InterPro" id="IPR000305">
    <property type="entry name" value="GIY-YIG_endonuc"/>
</dbReference>
<dbReference type="InterPro" id="IPR035901">
    <property type="entry name" value="GIY-YIG_endonuc_sf"/>
</dbReference>
<dbReference type="SUPFAM" id="SSF64496">
    <property type="entry name" value="DNA-binding domain of intron-encoded endonucleases"/>
    <property type="match status" value="1"/>
</dbReference>
<dbReference type="Proteomes" id="UP001303407">
    <property type="component" value="Chromosome"/>
</dbReference>
<dbReference type="Pfam" id="PF01541">
    <property type="entry name" value="GIY-YIG"/>
    <property type="match status" value="1"/>
</dbReference>
<reference evidence="3 4" key="1">
    <citation type="submission" date="2023-09" db="EMBL/GenBank/DDBJ databases">
        <title>Thalassobella suaedae gen. nov., sp. nov., a marine bacterium of the family Flavobacteriaceae isolated from a halophyte Suaeda japonica.</title>
        <authorList>
            <person name="Lee S.Y."/>
            <person name="Hwang C.Y."/>
        </authorList>
    </citation>
    <scope>NUCLEOTIDE SEQUENCE [LARGE SCALE GENOMIC DNA]</scope>
    <source>
        <strain evidence="3 4">HL-DH10</strain>
    </source>
</reference>
<dbReference type="Gene3D" id="3.40.1440.10">
    <property type="entry name" value="GIY-YIG endonuclease"/>
    <property type="match status" value="1"/>
</dbReference>
<dbReference type="Pfam" id="PF07453">
    <property type="entry name" value="NUMOD1"/>
    <property type="match status" value="1"/>
</dbReference>
<evidence type="ECO:0000313" key="3">
    <source>
        <dbReference type="EMBL" id="WNH13850.1"/>
    </source>
</evidence>
<dbReference type="InterPro" id="IPR010896">
    <property type="entry name" value="NUMOD1"/>
</dbReference>
<evidence type="ECO:0000259" key="2">
    <source>
        <dbReference type="Pfam" id="PF07453"/>
    </source>
</evidence>
<dbReference type="GO" id="GO:0003677">
    <property type="term" value="F:DNA binding"/>
    <property type="evidence" value="ECO:0007669"/>
    <property type="project" value="UniProtKB-KW"/>
</dbReference>
<keyword evidence="4" id="KW-1185">Reference proteome</keyword>
<dbReference type="SMART" id="SM00497">
    <property type="entry name" value="IENR1"/>
    <property type="match status" value="2"/>
</dbReference>
<gene>
    <name evidence="3" type="ORF">RHP49_06225</name>
</gene>
<dbReference type="InterPro" id="IPR003647">
    <property type="entry name" value="Intron_nuc_1_rpt"/>
</dbReference>
<evidence type="ECO:0000259" key="1">
    <source>
        <dbReference type="Pfam" id="PF01541"/>
    </source>
</evidence>
<organism evidence="3 4">
    <name type="scientific">Thalassobellus suaedae</name>
    <dbReference type="NCBI Taxonomy" id="3074124"/>
    <lineage>
        <taxon>Bacteria</taxon>
        <taxon>Pseudomonadati</taxon>
        <taxon>Bacteroidota</taxon>
        <taxon>Flavobacteriia</taxon>
        <taxon>Flavobacteriales</taxon>
        <taxon>Flavobacteriaceae</taxon>
        <taxon>Thalassobellus</taxon>
    </lineage>
</organism>
<dbReference type="EMBL" id="CP134536">
    <property type="protein sequence ID" value="WNH13850.1"/>
    <property type="molecule type" value="Genomic_DNA"/>
</dbReference>
<dbReference type="InterPro" id="IPR036388">
    <property type="entry name" value="WH-like_DNA-bd_sf"/>
</dbReference>
<dbReference type="Gene3D" id="1.10.10.10">
    <property type="entry name" value="Winged helix-like DNA-binding domain superfamily/Winged helix DNA-binding domain"/>
    <property type="match status" value="2"/>
</dbReference>
<sequence length="220" mass="24889">MMKEKKKINVIYKAQNKLTGEVYIGATKNSIHQRKLDHQERANRGEKGQFQEAIGTYGPDAFTWTQIDTASTTDELAQKEKEYIIRYDSRTNGLNSDSGGGIQKTIYQYSIEDGSLIAKYDCLESAANAVSAAKTSISNACLGQNKTCKSYYWSYSYSIPMNLKDKRRKTVIKMALDGRILSEYKSVAEASRKTGVSKSCIARFCRGDRKPSEGYRWQYE</sequence>
<protein>
    <submittedName>
        <fullName evidence="3">NUMOD1 domain-containing DNA-binding protein</fullName>
    </submittedName>
</protein>